<accession>B3P1D9</accession>
<feature type="compositionally biased region" description="Low complexity" evidence="1">
    <location>
        <begin position="316"/>
        <end position="328"/>
    </location>
</feature>
<dbReference type="HOGENOM" id="CLU_601679_0_0_1"/>
<gene>
    <name evidence="2" type="primary">Dere\GG18739</name>
    <name evidence="2" type="ORF">Dere_GG18739</name>
</gene>
<dbReference type="EMBL" id="CH954181">
    <property type="protein sequence ID" value="EDV49398.1"/>
    <property type="molecule type" value="Genomic_DNA"/>
</dbReference>
<dbReference type="OMA" id="DGQLHYM"/>
<dbReference type="PhylomeDB" id="B3P1D9"/>
<evidence type="ECO:0000256" key="1">
    <source>
        <dbReference type="SAM" id="MobiDB-lite"/>
    </source>
</evidence>
<dbReference type="Pfam" id="PF09814">
    <property type="entry name" value="HECT_2"/>
    <property type="match status" value="1"/>
</dbReference>
<dbReference type="eggNOG" id="KOG4784">
    <property type="taxonomic scope" value="Eukaryota"/>
</dbReference>
<dbReference type="InterPro" id="IPR019193">
    <property type="entry name" value="UBQ-conj_enz_E2-bd_prot"/>
</dbReference>
<keyword evidence="3" id="KW-1185">Reference proteome</keyword>
<organism evidence="2 3">
    <name type="scientific">Drosophila erecta</name>
    <name type="common">Fruit fly</name>
    <dbReference type="NCBI Taxonomy" id="7220"/>
    <lineage>
        <taxon>Eukaryota</taxon>
        <taxon>Metazoa</taxon>
        <taxon>Ecdysozoa</taxon>
        <taxon>Arthropoda</taxon>
        <taxon>Hexapoda</taxon>
        <taxon>Insecta</taxon>
        <taxon>Pterygota</taxon>
        <taxon>Neoptera</taxon>
        <taxon>Endopterygota</taxon>
        <taxon>Diptera</taxon>
        <taxon>Brachycera</taxon>
        <taxon>Muscomorpha</taxon>
        <taxon>Ephydroidea</taxon>
        <taxon>Drosophilidae</taxon>
        <taxon>Drosophila</taxon>
        <taxon>Sophophora</taxon>
    </lineage>
</organism>
<dbReference type="OrthoDB" id="7861534at2759"/>
<dbReference type="KEGG" id="der:6553983"/>
<protein>
    <submittedName>
        <fullName evidence="2">GG18739</fullName>
    </submittedName>
</protein>
<proteinExistence type="predicted"/>
<reference evidence="2 3" key="1">
    <citation type="journal article" date="2007" name="Nature">
        <title>Evolution of genes and genomes on the Drosophila phylogeny.</title>
        <authorList>
            <consortium name="Drosophila 12 Genomes Consortium"/>
            <person name="Clark A.G."/>
            <person name="Eisen M.B."/>
            <person name="Smith D.R."/>
            <person name="Bergman C.M."/>
            <person name="Oliver B."/>
            <person name="Markow T.A."/>
            <person name="Kaufman T.C."/>
            <person name="Kellis M."/>
            <person name="Gelbart W."/>
            <person name="Iyer V.N."/>
            <person name="Pollard D.A."/>
            <person name="Sackton T.B."/>
            <person name="Larracuente A.M."/>
            <person name="Singh N.D."/>
            <person name="Abad J.P."/>
            <person name="Abt D.N."/>
            <person name="Adryan B."/>
            <person name="Aguade M."/>
            <person name="Akashi H."/>
            <person name="Anderson W.W."/>
            <person name="Aquadro C.F."/>
            <person name="Ardell D.H."/>
            <person name="Arguello R."/>
            <person name="Artieri C.G."/>
            <person name="Barbash D.A."/>
            <person name="Barker D."/>
            <person name="Barsanti P."/>
            <person name="Batterham P."/>
            <person name="Batzoglou S."/>
            <person name="Begun D."/>
            <person name="Bhutkar A."/>
            <person name="Blanco E."/>
            <person name="Bosak S.A."/>
            <person name="Bradley R.K."/>
            <person name="Brand A.D."/>
            <person name="Brent M.R."/>
            <person name="Brooks A.N."/>
            <person name="Brown R.H."/>
            <person name="Butlin R.K."/>
            <person name="Caggese C."/>
            <person name="Calvi B.R."/>
            <person name="Bernardo de Carvalho A."/>
            <person name="Caspi A."/>
            <person name="Castrezana S."/>
            <person name="Celniker S.E."/>
            <person name="Chang J.L."/>
            <person name="Chapple C."/>
            <person name="Chatterji S."/>
            <person name="Chinwalla A."/>
            <person name="Civetta A."/>
            <person name="Clifton S.W."/>
            <person name="Comeron J.M."/>
            <person name="Costello J.C."/>
            <person name="Coyne J.A."/>
            <person name="Daub J."/>
            <person name="David R.G."/>
            <person name="Delcher A.L."/>
            <person name="Delehaunty K."/>
            <person name="Do C.B."/>
            <person name="Ebling H."/>
            <person name="Edwards K."/>
            <person name="Eickbush T."/>
            <person name="Evans J.D."/>
            <person name="Filipski A."/>
            <person name="Findeiss S."/>
            <person name="Freyhult E."/>
            <person name="Fulton L."/>
            <person name="Fulton R."/>
            <person name="Garcia A.C."/>
            <person name="Gardiner A."/>
            <person name="Garfield D.A."/>
            <person name="Garvin B.E."/>
            <person name="Gibson G."/>
            <person name="Gilbert D."/>
            <person name="Gnerre S."/>
            <person name="Godfrey J."/>
            <person name="Good R."/>
            <person name="Gotea V."/>
            <person name="Gravely B."/>
            <person name="Greenberg A.J."/>
            <person name="Griffiths-Jones S."/>
            <person name="Gross S."/>
            <person name="Guigo R."/>
            <person name="Gustafson E.A."/>
            <person name="Haerty W."/>
            <person name="Hahn M.W."/>
            <person name="Halligan D.L."/>
            <person name="Halpern A.L."/>
            <person name="Halter G.M."/>
            <person name="Han M.V."/>
            <person name="Heger A."/>
            <person name="Hillier L."/>
            <person name="Hinrichs A.S."/>
            <person name="Holmes I."/>
            <person name="Hoskins R.A."/>
            <person name="Hubisz M.J."/>
            <person name="Hultmark D."/>
            <person name="Huntley M.A."/>
            <person name="Jaffe D.B."/>
            <person name="Jagadeeshan S."/>
            <person name="Jeck W.R."/>
            <person name="Johnson J."/>
            <person name="Jones C.D."/>
            <person name="Jordan W.C."/>
            <person name="Karpen G.H."/>
            <person name="Kataoka E."/>
            <person name="Keightley P.D."/>
            <person name="Kheradpour P."/>
            <person name="Kirkness E.F."/>
            <person name="Koerich L.B."/>
            <person name="Kristiansen K."/>
            <person name="Kudrna D."/>
            <person name="Kulathinal R.J."/>
            <person name="Kumar S."/>
            <person name="Kwok R."/>
            <person name="Lander E."/>
            <person name="Langley C.H."/>
            <person name="Lapoint R."/>
            <person name="Lazzaro B.P."/>
            <person name="Lee S.J."/>
            <person name="Levesque L."/>
            <person name="Li R."/>
            <person name="Lin C.F."/>
            <person name="Lin M.F."/>
            <person name="Lindblad-Toh K."/>
            <person name="Llopart A."/>
            <person name="Long M."/>
            <person name="Low L."/>
            <person name="Lozovsky E."/>
            <person name="Lu J."/>
            <person name="Luo M."/>
            <person name="Machado C.A."/>
            <person name="Makalowski W."/>
            <person name="Marzo M."/>
            <person name="Matsuda M."/>
            <person name="Matzkin L."/>
            <person name="McAllister B."/>
            <person name="McBride C.S."/>
            <person name="McKernan B."/>
            <person name="McKernan K."/>
            <person name="Mendez-Lago M."/>
            <person name="Minx P."/>
            <person name="Mollenhauer M.U."/>
            <person name="Montooth K."/>
            <person name="Mount S.M."/>
            <person name="Mu X."/>
            <person name="Myers E."/>
            <person name="Negre B."/>
            <person name="Newfeld S."/>
            <person name="Nielsen R."/>
            <person name="Noor M.A."/>
            <person name="O'Grady P."/>
            <person name="Pachter L."/>
            <person name="Papaceit M."/>
            <person name="Parisi M.J."/>
            <person name="Parisi M."/>
            <person name="Parts L."/>
            <person name="Pedersen J.S."/>
            <person name="Pesole G."/>
            <person name="Phillippy A.M."/>
            <person name="Ponting C.P."/>
            <person name="Pop M."/>
            <person name="Porcelli D."/>
            <person name="Powell J.R."/>
            <person name="Prohaska S."/>
            <person name="Pruitt K."/>
            <person name="Puig M."/>
            <person name="Quesneville H."/>
            <person name="Ram K.R."/>
            <person name="Rand D."/>
            <person name="Rasmussen M.D."/>
            <person name="Reed L.K."/>
            <person name="Reenan R."/>
            <person name="Reily A."/>
            <person name="Remington K.A."/>
            <person name="Rieger T.T."/>
            <person name="Ritchie M.G."/>
            <person name="Robin C."/>
            <person name="Rogers Y.H."/>
            <person name="Rohde C."/>
            <person name="Rozas J."/>
            <person name="Rubenfield M.J."/>
            <person name="Ruiz A."/>
            <person name="Russo S."/>
            <person name="Salzberg S.L."/>
            <person name="Sanchez-Gracia A."/>
            <person name="Saranga D.J."/>
            <person name="Sato H."/>
            <person name="Schaeffer S.W."/>
            <person name="Schatz M.C."/>
            <person name="Schlenke T."/>
            <person name="Schwartz R."/>
            <person name="Segarra C."/>
            <person name="Singh R.S."/>
            <person name="Sirot L."/>
            <person name="Sirota M."/>
            <person name="Sisneros N.B."/>
            <person name="Smith C.D."/>
            <person name="Smith T.F."/>
            <person name="Spieth J."/>
            <person name="Stage D.E."/>
            <person name="Stark A."/>
            <person name="Stephan W."/>
            <person name="Strausberg R.L."/>
            <person name="Strempel S."/>
            <person name="Sturgill D."/>
            <person name="Sutton G."/>
            <person name="Sutton G.G."/>
            <person name="Tao W."/>
            <person name="Teichmann S."/>
            <person name="Tobari Y.N."/>
            <person name="Tomimura Y."/>
            <person name="Tsolas J.M."/>
            <person name="Valente V.L."/>
            <person name="Venter E."/>
            <person name="Venter J.C."/>
            <person name="Vicario S."/>
            <person name="Vieira F.G."/>
            <person name="Vilella A.J."/>
            <person name="Villasante A."/>
            <person name="Walenz B."/>
            <person name="Wang J."/>
            <person name="Wasserman M."/>
            <person name="Watts T."/>
            <person name="Wilson D."/>
            <person name="Wilson R.K."/>
            <person name="Wing R.A."/>
            <person name="Wolfner M.F."/>
            <person name="Wong A."/>
            <person name="Wong G.K."/>
            <person name="Wu C.I."/>
            <person name="Wu G."/>
            <person name="Yamamoto D."/>
            <person name="Yang H.P."/>
            <person name="Yang S.P."/>
            <person name="Yorke J.A."/>
            <person name="Yoshida K."/>
            <person name="Zdobnov E."/>
            <person name="Zhang P."/>
            <person name="Zhang Y."/>
            <person name="Zimin A.V."/>
            <person name="Baldwin J."/>
            <person name="Abdouelleil A."/>
            <person name="Abdulkadir J."/>
            <person name="Abebe A."/>
            <person name="Abera B."/>
            <person name="Abreu J."/>
            <person name="Acer S.C."/>
            <person name="Aftuck L."/>
            <person name="Alexander A."/>
            <person name="An P."/>
            <person name="Anderson E."/>
            <person name="Anderson S."/>
            <person name="Arachi H."/>
            <person name="Azer M."/>
            <person name="Bachantsang P."/>
            <person name="Barry A."/>
            <person name="Bayul T."/>
            <person name="Berlin A."/>
            <person name="Bessette D."/>
            <person name="Bloom T."/>
            <person name="Blye J."/>
            <person name="Boguslavskiy L."/>
            <person name="Bonnet C."/>
            <person name="Boukhgalter B."/>
            <person name="Bourzgui I."/>
            <person name="Brown A."/>
            <person name="Cahill P."/>
            <person name="Channer S."/>
            <person name="Cheshatsang Y."/>
            <person name="Chuda L."/>
            <person name="Citroen M."/>
            <person name="Collymore A."/>
            <person name="Cooke P."/>
            <person name="Costello M."/>
            <person name="D'Aco K."/>
            <person name="Daza R."/>
            <person name="De Haan G."/>
            <person name="DeGray S."/>
            <person name="DeMaso C."/>
            <person name="Dhargay N."/>
            <person name="Dooley K."/>
            <person name="Dooley E."/>
            <person name="Doricent M."/>
            <person name="Dorje P."/>
            <person name="Dorjee K."/>
            <person name="Dupes A."/>
            <person name="Elong R."/>
            <person name="Falk J."/>
            <person name="Farina A."/>
            <person name="Faro S."/>
            <person name="Ferguson D."/>
            <person name="Fisher S."/>
            <person name="Foley C.D."/>
            <person name="Franke A."/>
            <person name="Friedrich D."/>
            <person name="Gadbois L."/>
            <person name="Gearin G."/>
            <person name="Gearin C.R."/>
            <person name="Giannoukos G."/>
            <person name="Goode T."/>
            <person name="Graham J."/>
            <person name="Grandbois E."/>
            <person name="Grewal S."/>
            <person name="Gyaltsen K."/>
            <person name="Hafez N."/>
            <person name="Hagos B."/>
            <person name="Hall J."/>
            <person name="Henson C."/>
            <person name="Hollinger A."/>
            <person name="Honan T."/>
            <person name="Huard M.D."/>
            <person name="Hughes L."/>
            <person name="Hurhula B."/>
            <person name="Husby M.E."/>
            <person name="Kamat A."/>
            <person name="Kanga B."/>
            <person name="Kashin S."/>
            <person name="Khazanovich D."/>
            <person name="Kisner P."/>
            <person name="Lance K."/>
            <person name="Lara M."/>
            <person name="Lee W."/>
            <person name="Lennon N."/>
            <person name="Letendre F."/>
            <person name="LeVine R."/>
            <person name="Lipovsky A."/>
            <person name="Liu X."/>
            <person name="Liu J."/>
            <person name="Liu S."/>
            <person name="Lokyitsang T."/>
            <person name="Lokyitsang Y."/>
            <person name="Lubonja R."/>
            <person name="Lui A."/>
            <person name="MacDonald P."/>
            <person name="Magnisalis V."/>
            <person name="Maru K."/>
            <person name="Matthews C."/>
            <person name="McCusker W."/>
            <person name="McDonough S."/>
            <person name="Mehta T."/>
            <person name="Meldrim J."/>
            <person name="Meneus L."/>
            <person name="Mihai O."/>
            <person name="Mihalev A."/>
            <person name="Mihova T."/>
            <person name="Mittelman R."/>
            <person name="Mlenga V."/>
            <person name="Montmayeur A."/>
            <person name="Mulrain L."/>
            <person name="Navidi A."/>
            <person name="Naylor J."/>
            <person name="Negash T."/>
            <person name="Nguyen T."/>
            <person name="Nguyen N."/>
            <person name="Nicol R."/>
            <person name="Norbu C."/>
            <person name="Norbu N."/>
            <person name="Novod N."/>
            <person name="O'Neill B."/>
            <person name="Osman S."/>
            <person name="Markiewicz E."/>
            <person name="Oyono O.L."/>
            <person name="Patti C."/>
            <person name="Phunkhang P."/>
            <person name="Pierre F."/>
            <person name="Priest M."/>
            <person name="Raghuraman S."/>
            <person name="Rege F."/>
            <person name="Reyes R."/>
            <person name="Rise C."/>
            <person name="Rogov P."/>
            <person name="Ross K."/>
            <person name="Ryan E."/>
            <person name="Settipalli S."/>
            <person name="Shea T."/>
            <person name="Sherpa N."/>
            <person name="Shi L."/>
            <person name="Shih D."/>
            <person name="Sparrow T."/>
            <person name="Spaulding J."/>
            <person name="Stalker J."/>
            <person name="Stange-Thomann N."/>
            <person name="Stavropoulos S."/>
            <person name="Stone C."/>
            <person name="Strader C."/>
            <person name="Tesfaye S."/>
            <person name="Thomson T."/>
            <person name="Thoulutsang Y."/>
            <person name="Thoulutsang D."/>
            <person name="Topham K."/>
            <person name="Topping I."/>
            <person name="Tsamla T."/>
            <person name="Vassiliev H."/>
            <person name="Vo A."/>
            <person name="Wangchuk T."/>
            <person name="Wangdi T."/>
            <person name="Weiand M."/>
            <person name="Wilkinson J."/>
            <person name="Wilson A."/>
            <person name="Yadav S."/>
            <person name="Young G."/>
            <person name="Yu Q."/>
            <person name="Zembek L."/>
            <person name="Zhong D."/>
            <person name="Zimmer A."/>
            <person name="Zwirko Z."/>
            <person name="Jaffe D.B."/>
            <person name="Alvarez P."/>
            <person name="Brockman W."/>
            <person name="Butler J."/>
            <person name="Chin C."/>
            <person name="Gnerre S."/>
            <person name="Grabherr M."/>
            <person name="Kleber M."/>
            <person name="Mauceli E."/>
            <person name="MacCallum I."/>
        </authorList>
    </citation>
    <scope>NUCLEOTIDE SEQUENCE [LARGE SCALE GENOMIC DNA]</scope>
    <source>
        <strain evidence="2 3">TSC#14021-0224.01</strain>
    </source>
</reference>
<evidence type="ECO:0000313" key="2">
    <source>
        <dbReference type="EMBL" id="EDV49398.1"/>
    </source>
</evidence>
<feature type="region of interest" description="Disordered" evidence="1">
    <location>
        <begin position="302"/>
        <end position="353"/>
    </location>
</feature>
<dbReference type="Proteomes" id="UP000008711">
    <property type="component" value="Unassembled WGS sequence"/>
</dbReference>
<evidence type="ECO:0000313" key="3">
    <source>
        <dbReference type="Proteomes" id="UP000008711"/>
    </source>
</evidence>
<reference evidence="2 3" key="2">
    <citation type="journal article" date="2008" name="Bioinformatics">
        <title>Assembly reconciliation.</title>
        <authorList>
            <person name="Zimin A.V."/>
            <person name="Smith D.R."/>
            <person name="Sutton G."/>
            <person name="Yorke J.A."/>
        </authorList>
    </citation>
    <scope>NUCLEOTIDE SEQUENCE [LARGE SCALE GENOMIC DNA]</scope>
    <source>
        <strain evidence="2 3">TSC#14021-0224.01</strain>
    </source>
</reference>
<sequence>MPLDQVVITYVRSSSWINVLLLRSMNLFQPVLVESPSVSELIEVSPNGFCWYEQNVEYRIMVNEVFDIGTKTNGGSVVEMQGSHVSFGLVLRRIRHRVLDELTINVKQGELPLRISPDVPCSLHCSNCANEIIGQRQYDQIREVPMTTMKPHNYFCPRNVYPSEEELYYGLNYLVVCFEVLGNGVTTTRGRRRVLCSRCKQCVGEIIGRDVGVQLYADTLRLVTSDSALEFKEIFGHVTPTQIMKRLMNDADTFDLEQTGLFLKAVRPDGQLQLLHMQMDTKQMHILRSELDVSDIVKPSADLSTEVDTSSESDMDMNLSDSSSSNSSAPETGNDKIATPPRPTTPKGTPPKTVQYVRMRGFRGCRVTYLFSGSDSDLIENHEVSMTWRERTRLLHISYTMMADLLGELNANENMLASLEKTSPPVKTYNPRHSYIIFEPDEEFYARQERFARIS</sequence>
<name>B3P1D9_DROER</name>
<dbReference type="AlphaFoldDB" id="B3P1D9"/>